<proteinExistence type="predicted"/>
<sequence>MVRAAGAMEAAAKAQEDLAQQQQAGLRLGLQGRSMMPSPYEQQDFAHRQAGLQAGESSVGGAPDPTAVDEALKDLAAWFNQQNSSSAAGPSQAHEGSQTVQLLTMLQELIKTQREGGQPPGSARASSLDLQQPRRQQQAHSSLYSRLSVDSITSQLQGQLCLGSHRPSPSVQALQREADPVQSGAMRVAVTSEGQGLLWDPGRSDLQRRLSLDSRHWGHQY</sequence>
<accession>A0A8S1J580</accession>
<evidence type="ECO:0000313" key="2">
    <source>
        <dbReference type="EMBL" id="CAD7702613.1"/>
    </source>
</evidence>
<keyword evidence="3" id="KW-1185">Reference proteome</keyword>
<comment type="caution">
    <text evidence="2">The sequence shown here is derived from an EMBL/GenBank/DDBJ whole genome shotgun (WGS) entry which is preliminary data.</text>
</comment>
<dbReference type="Proteomes" id="UP000708148">
    <property type="component" value="Unassembled WGS sequence"/>
</dbReference>
<organism evidence="2 3">
    <name type="scientific">Ostreobium quekettii</name>
    <dbReference type="NCBI Taxonomy" id="121088"/>
    <lineage>
        <taxon>Eukaryota</taxon>
        <taxon>Viridiplantae</taxon>
        <taxon>Chlorophyta</taxon>
        <taxon>core chlorophytes</taxon>
        <taxon>Ulvophyceae</taxon>
        <taxon>TCBD clade</taxon>
        <taxon>Bryopsidales</taxon>
        <taxon>Ostreobineae</taxon>
        <taxon>Ostreobiaceae</taxon>
        <taxon>Ostreobium</taxon>
    </lineage>
</organism>
<name>A0A8S1J580_9CHLO</name>
<protein>
    <submittedName>
        <fullName evidence="2">Uncharacterized protein</fullName>
    </submittedName>
</protein>
<evidence type="ECO:0000313" key="3">
    <source>
        <dbReference type="Proteomes" id="UP000708148"/>
    </source>
</evidence>
<evidence type="ECO:0000256" key="1">
    <source>
        <dbReference type="SAM" id="MobiDB-lite"/>
    </source>
</evidence>
<reference evidence="2" key="1">
    <citation type="submission" date="2020-12" db="EMBL/GenBank/DDBJ databases">
        <authorList>
            <person name="Iha C."/>
        </authorList>
    </citation>
    <scope>NUCLEOTIDE SEQUENCE</scope>
</reference>
<gene>
    <name evidence="2" type="ORF">OSTQU699_LOCUS7970</name>
</gene>
<feature type="region of interest" description="Disordered" evidence="1">
    <location>
        <begin position="29"/>
        <end position="67"/>
    </location>
</feature>
<dbReference type="AlphaFoldDB" id="A0A8S1J580"/>
<feature type="region of interest" description="Disordered" evidence="1">
    <location>
        <begin position="113"/>
        <end position="143"/>
    </location>
</feature>
<feature type="compositionally biased region" description="Polar residues" evidence="1">
    <location>
        <begin position="124"/>
        <end position="143"/>
    </location>
</feature>
<dbReference type="EMBL" id="CAJHUC010001889">
    <property type="protein sequence ID" value="CAD7702613.1"/>
    <property type="molecule type" value="Genomic_DNA"/>
</dbReference>